<evidence type="ECO:0000313" key="20">
    <source>
        <dbReference type="Proteomes" id="UP000436825"/>
    </source>
</evidence>
<dbReference type="Proteomes" id="UP000283616">
    <property type="component" value="Unassembled WGS sequence"/>
</dbReference>
<dbReference type="EMBL" id="JAQNVG010000010">
    <property type="protein sequence ID" value="MDC2235748.1"/>
    <property type="molecule type" value="Genomic_DNA"/>
</dbReference>
<evidence type="ECO:0000313" key="10">
    <source>
        <dbReference type="EMBL" id="MDC2235748.1"/>
    </source>
</evidence>
<dbReference type="EMBL" id="WCRY01000001">
    <property type="protein sequence ID" value="KAB4488013.1"/>
    <property type="molecule type" value="Genomic_DNA"/>
</dbReference>
<dbReference type="Proteomes" id="UP001156216">
    <property type="component" value="Chromosome"/>
</dbReference>
<evidence type="ECO:0000313" key="2">
    <source>
        <dbReference type="EMBL" id="CUP05606.1"/>
    </source>
</evidence>
<dbReference type="Proteomes" id="UP000095576">
    <property type="component" value="Unassembled WGS sequence"/>
</dbReference>
<evidence type="ECO:0000313" key="15">
    <source>
        <dbReference type="EMBL" id="UYU90896.1"/>
    </source>
</evidence>
<dbReference type="Proteomes" id="UP000095541">
    <property type="component" value="Unassembled WGS sequence"/>
</dbReference>
<evidence type="ECO:0000313" key="22">
    <source>
        <dbReference type="Proteomes" id="UP000440614"/>
    </source>
</evidence>
<dbReference type="EMBL" id="WCRS01000003">
    <property type="protein sequence ID" value="KAB4476900.1"/>
    <property type="molecule type" value="Genomic_DNA"/>
</dbReference>
<gene>
    <name evidence="1" type="ORF">BatF92_04750</name>
    <name evidence="12" type="ORF">DW011_02610</name>
    <name evidence="11" type="ORF">DW780_20555</name>
    <name evidence="2" type="ORF">ERS852511_01006</name>
    <name evidence="3" type="ORF">ERS852557_00168</name>
    <name evidence="6" type="ORF">GAN59_06915</name>
    <name evidence="5" type="ORF">GAN75_16100</name>
    <name evidence="7" type="ORF">GAN91_01015</name>
    <name evidence="4" type="ORF">GAO51_06255</name>
    <name evidence="9" type="ORF">K0H07_05470</name>
    <name evidence="8" type="ORF">KHY35_03635</name>
    <name evidence="14" type="ORF">KQP59_21290</name>
    <name evidence="13" type="ORF">KQP68_23275</name>
    <name evidence="15" type="ORF">KQP74_23740</name>
    <name evidence="10" type="ORF">PO127_08305</name>
</gene>
<dbReference type="KEGG" id="btho:Btheta7330_04276"/>
<reference evidence="20 21" key="3">
    <citation type="journal article" date="2019" name="Nat. Med.">
        <title>A library of human gut bacterial isolates paired with longitudinal multiomics data enables mechanistic microbiome research.</title>
        <authorList>
            <person name="Poyet M."/>
            <person name="Groussin M."/>
            <person name="Gibbons S.M."/>
            <person name="Avila-Pacheco J."/>
            <person name="Jiang X."/>
            <person name="Kearney S.M."/>
            <person name="Perrotta A.R."/>
            <person name="Berdy B."/>
            <person name="Zhao S."/>
            <person name="Lieberman T.D."/>
            <person name="Swanson P.K."/>
            <person name="Smith M."/>
            <person name="Roesemann S."/>
            <person name="Alexander J.E."/>
            <person name="Rich S.A."/>
            <person name="Livny J."/>
            <person name="Vlamakis H."/>
            <person name="Clish C."/>
            <person name="Bullock K."/>
            <person name="Deik A."/>
            <person name="Scott J."/>
            <person name="Pierce K.A."/>
            <person name="Xavier R.J."/>
            <person name="Alm E.J."/>
        </authorList>
    </citation>
    <scope>NUCLEOTIDE SEQUENCE [LARGE SCALE GENOMIC DNA]</scope>
    <source>
        <strain evidence="6 23">BIOML-A156</strain>
        <strain evidence="5 20">BIOML-A160</strain>
        <strain evidence="7 21">BIOML-A162</strain>
        <strain evidence="4 22">BIOML-A188</strain>
    </source>
</reference>
<proteinExistence type="predicted"/>
<evidence type="ECO:0000313" key="21">
    <source>
        <dbReference type="Proteomes" id="UP000436858"/>
    </source>
</evidence>
<dbReference type="Proteomes" id="UP000436858">
    <property type="component" value="Unassembled WGS sequence"/>
</dbReference>
<reference evidence="10" key="8">
    <citation type="submission" date="2022-10" db="EMBL/GenBank/DDBJ databases">
        <title>Human gut microbiome strain richness.</title>
        <authorList>
            <person name="Chen-Liaw A."/>
        </authorList>
    </citation>
    <scope>NUCLEOTIDE SEQUENCE</scope>
    <source>
        <strain evidence="10">1001283st1_A3_1001283B150304_161114</strain>
    </source>
</reference>
<dbReference type="Proteomes" id="UP000436825">
    <property type="component" value="Unassembled WGS sequence"/>
</dbReference>
<dbReference type="Proteomes" id="UP001156218">
    <property type="component" value="Chromosome"/>
</dbReference>
<reference evidence="13 25" key="6">
    <citation type="submission" date="2021-06" db="EMBL/GenBank/DDBJ databases">
        <title>Interrogation of the integrated mobile genetic elements in gut-associated Bacteroides with a consensus prediction approach.</title>
        <authorList>
            <person name="Campbell D.E."/>
            <person name="Leigh J.R."/>
            <person name="Kim T."/>
            <person name="England W."/>
            <person name="Whitaker R.J."/>
            <person name="Degnan P.H."/>
        </authorList>
    </citation>
    <scope>NUCLEOTIDE SEQUENCE [LARGE SCALE GENOMIC DNA]</scope>
    <source>
        <strain evidence="15">VPI-3443</strain>
        <strain evidence="14">VPI-BTDOT2</strain>
        <strain evidence="13 25">WAL8669</strain>
    </source>
</reference>
<dbReference type="Proteomes" id="UP001200544">
    <property type="component" value="Unassembled WGS sequence"/>
</dbReference>
<dbReference type="Proteomes" id="UP000488521">
    <property type="component" value="Unassembled WGS sequence"/>
</dbReference>
<evidence type="ECO:0000313" key="24">
    <source>
        <dbReference type="Proteomes" id="UP000500882"/>
    </source>
</evidence>
<dbReference type="Proteomes" id="UP001162960">
    <property type="component" value="Chromosome"/>
</dbReference>
<dbReference type="Proteomes" id="UP000782901">
    <property type="component" value="Unassembled WGS sequence"/>
</dbReference>
<evidence type="ECO:0000313" key="12">
    <source>
        <dbReference type="EMBL" id="RHL64043.1"/>
    </source>
</evidence>
<reference evidence="16 17" key="1">
    <citation type="submission" date="2015-09" db="EMBL/GenBank/DDBJ databases">
        <authorList>
            <consortium name="Pathogen Informatics"/>
        </authorList>
    </citation>
    <scope>NUCLEOTIDE SEQUENCE [LARGE SCALE GENOMIC DNA]</scope>
    <source>
        <strain evidence="2 17">2789STDY5834899</strain>
        <strain evidence="3 16">2789STDY5834945</strain>
    </source>
</reference>
<evidence type="ECO:0000313" key="6">
    <source>
        <dbReference type="EMBL" id="KAB4476900.1"/>
    </source>
</evidence>
<dbReference type="EMBL" id="CZAP01000002">
    <property type="protein sequence ID" value="CUP05606.1"/>
    <property type="molecule type" value="Genomic_DNA"/>
</dbReference>
<accession>A0A0N7IAT7</accession>
<evidence type="ECO:0000313" key="7">
    <source>
        <dbReference type="EMBL" id="KAB4488013.1"/>
    </source>
</evidence>
<dbReference type="AlphaFoldDB" id="A0A0N7IAT7"/>
<dbReference type="PATRIC" id="fig|818.23.peg.4405"/>
<evidence type="ECO:0000313" key="14">
    <source>
        <dbReference type="EMBL" id="UYU70787.1"/>
    </source>
</evidence>
<reference evidence="1 24" key="4">
    <citation type="submission" date="2020-02" db="EMBL/GenBank/DDBJ databases">
        <title>Whole-genome sequencing and comparative analysis of the genomes of Bacteroides thetaiotaomicron and Escherichia coli isolated from a healthy resident in Vietnam.</title>
        <authorList>
            <person name="Mohsin M."/>
            <person name="Tanaka K."/>
            <person name="Kawahara R."/>
            <person name="Kondo S."/>
            <person name="Noguchi H."/>
            <person name="Motooka D."/>
            <person name="Nakamura S."/>
            <person name="Khong D.T."/>
            <person name="Nguyen T.N."/>
            <person name="Tran H.T."/>
            <person name="Yamamoto Y."/>
        </authorList>
    </citation>
    <scope>NUCLEOTIDE SEQUENCE [LARGE SCALE GENOMIC DNA]</scope>
    <source>
        <strain evidence="1 24">F9-2</strain>
    </source>
</reference>
<protein>
    <submittedName>
        <fullName evidence="4">Uncharacterized protein</fullName>
    </submittedName>
</protein>
<evidence type="ECO:0000313" key="17">
    <source>
        <dbReference type="Proteomes" id="UP000095576"/>
    </source>
</evidence>
<dbReference type="EMBL" id="AP022660">
    <property type="protein sequence ID" value="BCA48533.1"/>
    <property type="molecule type" value="Genomic_DNA"/>
</dbReference>
<dbReference type="Proteomes" id="UP000284785">
    <property type="component" value="Unassembled WGS sequence"/>
</dbReference>
<evidence type="ECO:0000313" key="5">
    <source>
        <dbReference type="EMBL" id="KAB4454399.1"/>
    </source>
</evidence>
<dbReference type="EMBL" id="JAGZEE010000003">
    <property type="protein sequence ID" value="MBS5409797.1"/>
    <property type="molecule type" value="Genomic_DNA"/>
</dbReference>
<dbReference type="EMBL" id="QSJP01000022">
    <property type="protein sequence ID" value="RHD83538.1"/>
    <property type="molecule type" value="Genomic_DNA"/>
</dbReference>
<dbReference type="EMBL" id="CZBI01000001">
    <property type="protein sequence ID" value="CUP30512.1"/>
    <property type="molecule type" value="Genomic_DNA"/>
</dbReference>
<dbReference type="GeneID" id="60925154"/>
<dbReference type="EMBL" id="WCSY01000005">
    <property type="protein sequence ID" value="KAB4314426.1"/>
    <property type="molecule type" value="Genomic_DNA"/>
</dbReference>
<name>A0A0N7IAT7_BACT4</name>
<evidence type="ECO:0000313" key="13">
    <source>
        <dbReference type="EMBL" id="UYU66440.1"/>
    </source>
</evidence>
<reference evidence="8" key="5">
    <citation type="submission" date="2021-02" db="EMBL/GenBank/DDBJ databases">
        <title>Infant gut strain persistence is associated with maternal origin, phylogeny, and functional potential including surface adhesion and iron acquisition.</title>
        <authorList>
            <person name="Lou Y.C."/>
        </authorList>
    </citation>
    <scope>NUCLEOTIDE SEQUENCE</scope>
    <source>
        <strain evidence="8">L3_082_243G1_dasL3_082_243G1_maxbin2.maxbin.015s ta_sub</strain>
    </source>
</reference>
<evidence type="ECO:0000313" key="25">
    <source>
        <dbReference type="Proteomes" id="UP001156218"/>
    </source>
</evidence>
<evidence type="ECO:0000313" key="11">
    <source>
        <dbReference type="EMBL" id="RHD83538.1"/>
    </source>
</evidence>
<dbReference type="EMBL" id="QROV01000002">
    <property type="protein sequence ID" value="RHL64043.1"/>
    <property type="molecule type" value="Genomic_DNA"/>
</dbReference>
<evidence type="ECO:0000313" key="9">
    <source>
        <dbReference type="EMBL" id="MCE9236608.1"/>
    </source>
</evidence>
<dbReference type="EMBL" id="WCRW01000011">
    <property type="protein sequence ID" value="KAB4454399.1"/>
    <property type="molecule type" value="Genomic_DNA"/>
</dbReference>
<dbReference type="DNASU" id="1073092"/>
<reference evidence="9" key="7">
    <citation type="submission" date="2021-07" db="EMBL/GenBank/DDBJ databases">
        <title>Comparative genomics of Bacteroides fragilis group isolates reveals species-dependent resistance mechanisms and validates clinical tools for resistance prediction.</title>
        <authorList>
            <person name="Wallace M.J."/>
            <person name="Jean S."/>
            <person name="Wallace M.A."/>
            <person name="Carey-Ann B.D."/>
            <person name="Dantas G."/>
        </authorList>
    </citation>
    <scope>NUCLEOTIDE SEQUENCE</scope>
    <source>
        <strain evidence="9">BJH_160</strain>
    </source>
</reference>
<dbReference type="RefSeq" id="WP_008760896.1">
    <property type="nucleotide sequence ID" value="NZ_AP022660.1"/>
</dbReference>
<dbReference type="EMBL" id="JAHYQA010000002">
    <property type="protein sequence ID" value="MCE9236608.1"/>
    <property type="molecule type" value="Genomic_DNA"/>
</dbReference>
<evidence type="ECO:0000313" key="19">
    <source>
        <dbReference type="Proteomes" id="UP000284785"/>
    </source>
</evidence>
<dbReference type="EMBL" id="CP083680">
    <property type="protein sequence ID" value="UYU66440.1"/>
    <property type="molecule type" value="Genomic_DNA"/>
</dbReference>
<evidence type="ECO:0000313" key="8">
    <source>
        <dbReference type="EMBL" id="MBS5409797.1"/>
    </source>
</evidence>
<dbReference type="EMBL" id="CP083681">
    <property type="protein sequence ID" value="UYU70787.1"/>
    <property type="molecule type" value="Genomic_DNA"/>
</dbReference>
<evidence type="ECO:0000313" key="1">
    <source>
        <dbReference type="EMBL" id="BCA48533.1"/>
    </source>
</evidence>
<dbReference type="EMBL" id="CP083685">
    <property type="protein sequence ID" value="UYU90896.1"/>
    <property type="molecule type" value="Genomic_DNA"/>
</dbReference>
<reference evidence="18 19" key="2">
    <citation type="submission" date="2018-08" db="EMBL/GenBank/DDBJ databases">
        <title>A genome reference for cultivated species of the human gut microbiota.</title>
        <authorList>
            <person name="Zou Y."/>
            <person name="Xue W."/>
            <person name="Luo G."/>
        </authorList>
    </citation>
    <scope>NUCLEOTIDE SEQUENCE [LARGE SCALE GENOMIC DNA]</scope>
    <source>
        <strain evidence="12 18">AF37-12</strain>
        <strain evidence="11 19">AM30-26</strain>
    </source>
</reference>
<evidence type="ECO:0000313" key="3">
    <source>
        <dbReference type="EMBL" id="CUP30512.1"/>
    </source>
</evidence>
<dbReference type="Proteomes" id="UP001217776">
    <property type="component" value="Unassembled WGS sequence"/>
</dbReference>
<dbReference type="Proteomes" id="UP000440614">
    <property type="component" value="Unassembled WGS sequence"/>
</dbReference>
<evidence type="ECO:0000313" key="16">
    <source>
        <dbReference type="Proteomes" id="UP000095541"/>
    </source>
</evidence>
<accession>C6ILR3</accession>
<dbReference type="Proteomes" id="UP000500882">
    <property type="component" value="Chromosome"/>
</dbReference>
<dbReference type="OMA" id="RYKTMMN"/>
<evidence type="ECO:0000313" key="4">
    <source>
        <dbReference type="EMBL" id="KAB4314426.1"/>
    </source>
</evidence>
<evidence type="ECO:0000313" key="23">
    <source>
        <dbReference type="Proteomes" id="UP000488521"/>
    </source>
</evidence>
<evidence type="ECO:0000313" key="18">
    <source>
        <dbReference type="Proteomes" id="UP000283616"/>
    </source>
</evidence>
<sequence length="228" mass="25842">MKTVFNIVLVLCAAALIYICYSSIMGPINFEKAKKEREQAVIARLIDIRKAQQEYRSLHHGMYTEHFDTLIDFVKNQKLPFVMKVGQLTDDQLESGLTEKKAMAIINKAKKTGKYDEVKKNGLENFKRDTMWVAVMDTIYPKGFNADSMKYIPYGNGAIFEMNVKNDTAKSGAPVYLFEVKAPYETYLGGLDRQEIINLKDLNEKLGRYSGLMVGSIDNPNNGAGNWE</sequence>
<organism evidence="4 22">
    <name type="scientific">Bacteroides thetaiotaomicron</name>
    <dbReference type="NCBI Taxonomy" id="818"/>
    <lineage>
        <taxon>Bacteria</taxon>
        <taxon>Pseudomonadati</taxon>
        <taxon>Bacteroidota</taxon>
        <taxon>Bacteroidia</taxon>
        <taxon>Bacteroidales</taxon>
        <taxon>Bacteroidaceae</taxon>
        <taxon>Bacteroides</taxon>
    </lineage>
</organism>